<keyword evidence="1" id="KW-1133">Transmembrane helix</keyword>
<keyword evidence="1" id="KW-0812">Transmembrane</keyword>
<name>A0ABR1XE24_9PEZI</name>
<organism evidence="2 3">
    <name type="scientific">Apiospora hydei</name>
    <dbReference type="NCBI Taxonomy" id="1337664"/>
    <lineage>
        <taxon>Eukaryota</taxon>
        <taxon>Fungi</taxon>
        <taxon>Dikarya</taxon>
        <taxon>Ascomycota</taxon>
        <taxon>Pezizomycotina</taxon>
        <taxon>Sordariomycetes</taxon>
        <taxon>Xylariomycetidae</taxon>
        <taxon>Amphisphaeriales</taxon>
        <taxon>Apiosporaceae</taxon>
        <taxon>Apiospora</taxon>
    </lineage>
</organism>
<protein>
    <submittedName>
        <fullName evidence="2">Uncharacterized protein</fullName>
    </submittedName>
</protein>
<proteinExistence type="predicted"/>
<feature type="transmembrane region" description="Helical" evidence="1">
    <location>
        <begin position="36"/>
        <end position="58"/>
    </location>
</feature>
<gene>
    <name evidence="2" type="ORF">PG997_001502</name>
</gene>
<dbReference type="Proteomes" id="UP001433268">
    <property type="component" value="Unassembled WGS sequence"/>
</dbReference>
<evidence type="ECO:0000313" key="3">
    <source>
        <dbReference type="Proteomes" id="UP001433268"/>
    </source>
</evidence>
<reference evidence="2 3" key="1">
    <citation type="submission" date="2023-01" db="EMBL/GenBank/DDBJ databases">
        <title>Analysis of 21 Apiospora genomes using comparative genomics revels a genus with tremendous synthesis potential of carbohydrate active enzymes and secondary metabolites.</title>
        <authorList>
            <person name="Sorensen T."/>
        </authorList>
    </citation>
    <scope>NUCLEOTIDE SEQUENCE [LARGE SCALE GENOMIC DNA]</scope>
    <source>
        <strain evidence="2 3">CBS 114990</strain>
    </source>
</reference>
<comment type="caution">
    <text evidence="2">The sequence shown here is derived from an EMBL/GenBank/DDBJ whole genome shotgun (WGS) entry which is preliminary data.</text>
</comment>
<dbReference type="GeneID" id="92038877"/>
<evidence type="ECO:0000313" key="2">
    <source>
        <dbReference type="EMBL" id="KAK8094817.1"/>
    </source>
</evidence>
<evidence type="ECO:0000256" key="1">
    <source>
        <dbReference type="SAM" id="Phobius"/>
    </source>
</evidence>
<dbReference type="EMBL" id="JAQQWN010000002">
    <property type="protein sequence ID" value="KAK8094817.1"/>
    <property type="molecule type" value="Genomic_DNA"/>
</dbReference>
<dbReference type="RefSeq" id="XP_066675590.1">
    <property type="nucleotide sequence ID" value="XM_066805817.1"/>
</dbReference>
<keyword evidence="1" id="KW-0472">Membrane</keyword>
<sequence length="188" mass="21153">MEWSPVPDFSFASALAVLLTLGMIEKTKETDLRFTLLLFAFNLFALKIALTVIFQAYWPPEEIKLNWSKVWAMLGDLTALMARSRFLQLNAEPNSGYMVVAGSEKQIKALGLLMVNAMKGYENGPAFVDFIDIEPSQEWIKAVEDFLSPRPTNHKELMFACLDYLNPDNIDCLDSTFSLTPSLFPGEA</sequence>
<accession>A0ABR1XE24</accession>
<keyword evidence="3" id="KW-1185">Reference proteome</keyword>
<feature type="transmembrane region" description="Helical" evidence="1">
    <location>
        <begin position="6"/>
        <end position="24"/>
    </location>
</feature>